<dbReference type="SFLD" id="SFLDG01386">
    <property type="entry name" value="main_SPASM_domain-containing"/>
    <property type="match status" value="1"/>
</dbReference>
<evidence type="ECO:0000256" key="5">
    <source>
        <dbReference type="ARBA" id="ARBA00023002"/>
    </source>
</evidence>
<evidence type="ECO:0000256" key="3">
    <source>
        <dbReference type="ARBA" id="ARBA00022723"/>
    </source>
</evidence>
<dbReference type="RefSeq" id="WP_130418931.1">
    <property type="nucleotide sequence ID" value="NZ_SHKW01000001.1"/>
</dbReference>
<dbReference type="InterPro" id="IPR011843">
    <property type="entry name" value="PQQ_synth_PqqE_bac"/>
</dbReference>
<proteinExistence type="inferred from homology"/>
<dbReference type="SMART" id="SM00729">
    <property type="entry name" value="Elp3"/>
    <property type="match status" value="1"/>
</dbReference>
<dbReference type="CDD" id="cd01335">
    <property type="entry name" value="Radical_SAM"/>
    <property type="match status" value="1"/>
</dbReference>
<feature type="binding site" evidence="8">
    <location>
        <position position="28"/>
    </location>
    <ligand>
        <name>[4Fe-4S] cluster</name>
        <dbReference type="ChEBI" id="CHEBI:49883"/>
        <note>4Fe-4S-S-AdoMet</note>
    </ligand>
</feature>
<feature type="binding site" evidence="8">
    <location>
        <position position="31"/>
    </location>
    <ligand>
        <name>[4Fe-4S] cluster</name>
        <dbReference type="ChEBI" id="CHEBI:49883"/>
        <note>4Fe-4S-S-AdoMet</note>
    </ligand>
</feature>
<dbReference type="EC" id="1.21.98.4" evidence="8"/>
<dbReference type="GO" id="GO:0005506">
    <property type="term" value="F:iron ion binding"/>
    <property type="evidence" value="ECO:0007669"/>
    <property type="project" value="UniProtKB-UniRule"/>
</dbReference>
<keyword evidence="11" id="KW-1185">Reference proteome</keyword>
<evidence type="ECO:0000313" key="11">
    <source>
        <dbReference type="Proteomes" id="UP000292958"/>
    </source>
</evidence>
<dbReference type="OrthoDB" id="9782387at2"/>
<comment type="subunit">
    <text evidence="8">Interacts with PqqD. The interaction is necessary for activity of PqqE.</text>
</comment>
<comment type="caution">
    <text evidence="10">The sequence shown here is derived from an EMBL/GenBank/DDBJ whole genome shotgun (WGS) entry which is preliminary data.</text>
</comment>
<dbReference type="SFLD" id="SFLDS00029">
    <property type="entry name" value="Radical_SAM"/>
    <property type="match status" value="1"/>
</dbReference>
<dbReference type="HAMAP" id="MF_00660">
    <property type="entry name" value="PqqE"/>
    <property type="match status" value="1"/>
</dbReference>
<dbReference type="PANTHER" id="PTHR11228:SF7">
    <property type="entry name" value="PQQA PEPTIDE CYCLASE"/>
    <property type="match status" value="1"/>
</dbReference>
<dbReference type="SFLD" id="SFLDG01067">
    <property type="entry name" value="SPASM/twitch_domain_containing"/>
    <property type="match status" value="1"/>
</dbReference>
<reference evidence="10 11" key="1">
    <citation type="submission" date="2019-02" db="EMBL/GenBank/DDBJ databases">
        <title>Genomic Encyclopedia of Archaeal and Bacterial Type Strains, Phase II (KMG-II): from individual species to whole genera.</title>
        <authorList>
            <person name="Goeker M."/>
        </authorList>
    </citation>
    <scope>NUCLEOTIDE SEQUENCE [LARGE SCALE GENOMIC DNA]</scope>
    <source>
        <strain evidence="10 11">DSM 18101</strain>
    </source>
</reference>
<evidence type="ECO:0000256" key="2">
    <source>
        <dbReference type="ARBA" id="ARBA00022691"/>
    </source>
</evidence>
<evidence type="ECO:0000256" key="1">
    <source>
        <dbReference type="ARBA" id="ARBA00022485"/>
    </source>
</evidence>
<dbReference type="SUPFAM" id="SSF102114">
    <property type="entry name" value="Radical SAM enzymes"/>
    <property type="match status" value="1"/>
</dbReference>
<evidence type="ECO:0000259" key="9">
    <source>
        <dbReference type="PROSITE" id="PS51918"/>
    </source>
</evidence>
<dbReference type="GO" id="GO:0009975">
    <property type="term" value="F:cyclase activity"/>
    <property type="evidence" value="ECO:0007669"/>
    <property type="project" value="UniProtKB-UniRule"/>
</dbReference>
<dbReference type="GO" id="GO:1904047">
    <property type="term" value="F:S-adenosyl-L-methionine binding"/>
    <property type="evidence" value="ECO:0007669"/>
    <property type="project" value="UniProtKB-UniRule"/>
</dbReference>
<dbReference type="AlphaFoldDB" id="A0A4Q7YT12"/>
<dbReference type="Gene3D" id="3.20.20.70">
    <property type="entry name" value="Aldolase class I"/>
    <property type="match status" value="1"/>
</dbReference>
<dbReference type="PIRSF" id="PIRSF037420">
    <property type="entry name" value="PQQ_syn_pqqE"/>
    <property type="match status" value="1"/>
</dbReference>
<dbReference type="UniPathway" id="UPA00539"/>
<dbReference type="PROSITE" id="PS51918">
    <property type="entry name" value="RADICAL_SAM"/>
    <property type="match status" value="1"/>
</dbReference>
<dbReference type="InterPro" id="IPR058240">
    <property type="entry name" value="rSAM_sf"/>
</dbReference>
<comment type="catalytic activity">
    <reaction evidence="8">
        <text>[PQQ precursor protein] + S-adenosyl-L-methionine = E-Y cross-linked-[PQQ precursor protein] + 5'-deoxyadenosine + L-methionine + H(+)</text>
        <dbReference type="Rhea" id="RHEA:56836"/>
        <dbReference type="Rhea" id="RHEA-COMP:14800"/>
        <dbReference type="Rhea" id="RHEA-COMP:14801"/>
        <dbReference type="ChEBI" id="CHEBI:15378"/>
        <dbReference type="ChEBI" id="CHEBI:17319"/>
        <dbReference type="ChEBI" id="CHEBI:57844"/>
        <dbReference type="ChEBI" id="CHEBI:59789"/>
        <dbReference type="ChEBI" id="CHEBI:141026"/>
        <dbReference type="ChEBI" id="CHEBI:141027"/>
        <dbReference type="EC" id="1.21.98.4"/>
    </reaction>
</comment>
<dbReference type="SFLD" id="SFLDF00280">
    <property type="entry name" value="coenzyme_PQQ_synthesis_protein"/>
    <property type="match status" value="1"/>
</dbReference>
<dbReference type="InterPro" id="IPR006638">
    <property type="entry name" value="Elp3/MiaA/NifB-like_rSAM"/>
</dbReference>
<evidence type="ECO:0000313" key="10">
    <source>
        <dbReference type="EMBL" id="RZU40932.1"/>
    </source>
</evidence>
<protein>
    <recommendedName>
        <fullName evidence="8">PqqA peptide cyclase</fullName>
        <ecNumber evidence="8">1.21.98.4</ecNumber>
    </recommendedName>
    <alternativeName>
        <fullName evidence="8">Coenzyme PQQ synthesis protein E</fullName>
    </alternativeName>
</protein>
<evidence type="ECO:0000256" key="7">
    <source>
        <dbReference type="ARBA" id="ARBA00023014"/>
    </source>
</evidence>
<evidence type="ECO:0000256" key="8">
    <source>
        <dbReference type="HAMAP-Rule" id="MF_00660"/>
    </source>
</evidence>
<keyword evidence="2 8" id="KW-0949">S-adenosyl-L-methionine</keyword>
<feature type="domain" description="Radical SAM core" evidence="9">
    <location>
        <begin position="10"/>
        <end position="225"/>
    </location>
</feature>
<dbReference type="Pfam" id="PF13186">
    <property type="entry name" value="SPASM"/>
    <property type="match status" value="1"/>
</dbReference>
<evidence type="ECO:0000256" key="6">
    <source>
        <dbReference type="ARBA" id="ARBA00023004"/>
    </source>
</evidence>
<keyword evidence="4 8" id="KW-0884">PQQ biosynthesis</keyword>
<dbReference type="InterPro" id="IPR017200">
    <property type="entry name" value="PqqE-like"/>
</dbReference>
<name>A0A4Q7YT12_9BACT</name>
<comment type="pathway">
    <text evidence="8">Cofactor biosynthesis; pyrroloquinoline quinone biosynthesis.</text>
</comment>
<dbReference type="GO" id="GO:0016491">
    <property type="term" value="F:oxidoreductase activity"/>
    <property type="evidence" value="ECO:0007669"/>
    <property type="project" value="UniProtKB-KW"/>
</dbReference>
<dbReference type="NCBIfam" id="TIGR02109">
    <property type="entry name" value="PQQ_syn_pqqE"/>
    <property type="match status" value="1"/>
</dbReference>
<comment type="function">
    <text evidence="8">Catalyzes the cross-linking of a glutamate residue and a tyrosine residue in the PqqA protein as part of the biosynthesis of pyrroloquinoline quinone (PQQ).</text>
</comment>
<dbReference type="NCBIfam" id="TIGR04085">
    <property type="entry name" value="rSAM_more_4Fe4S"/>
    <property type="match status" value="1"/>
</dbReference>
<dbReference type="InterPro" id="IPR013785">
    <property type="entry name" value="Aldolase_TIM"/>
</dbReference>
<sequence>MSSNSSSSVTGSPLSLIAEVTHRCPLHCLYCSNPVEMQRAESELSTDDWRRVFQQAAEMGVLHLHLTGGEPLARRDLPELIRAGREAGLYVNMITSGVGLTEERLATLVEAGLEHLQLSFQDLDEVSANHIAGTKAHAIKLALVPVLKRFPLAFTINLVVHRMNLDRLEEFIALAEDLNPDRLEIAHVQYYGWALKNRSLLMPTEDQVQRSLPIVDAARQRLKGRIHLEAVFPDYFGSFPKACVGGWGRQMMLIDPAGQALPCHSAAIIPGLSFDTVREHDLAWIWESSSAFQRFRGDAWMSPTCLACPRKEQDFGGCRCQAFLMTGDPDAIDPVCSYSPHHGLLQSLRVSDPEVLPIWRG</sequence>
<organism evidence="10 11">
    <name type="scientific">Edaphobacter modestus</name>
    <dbReference type="NCBI Taxonomy" id="388466"/>
    <lineage>
        <taxon>Bacteria</taxon>
        <taxon>Pseudomonadati</taxon>
        <taxon>Acidobacteriota</taxon>
        <taxon>Terriglobia</taxon>
        <taxon>Terriglobales</taxon>
        <taxon>Acidobacteriaceae</taxon>
        <taxon>Edaphobacter</taxon>
    </lineage>
</organism>
<keyword evidence="6 8" id="KW-0408">Iron</keyword>
<accession>A0A4Q7YT12</accession>
<dbReference type="InterPro" id="IPR023885">
    <property type="entry name" value="4Fe4S-binding_SPASM_dom"/>
</dbReference>
<keyword evidence="3 8" id="KW-0479">Metal-binding</keyword>
<dbReference type="InterPro" id="IPR007197">
    <property type="entry name" value="rSAM"/>
</dbReference>
<dbReference type="Pfam" id="PF04055">
    <property type="entry name" value="Radical_SAM"/>
    <property type="match status" value="1"/>
</dbReference>
<dbReference type="Proteomes" id="UP000292958">
    <property type="component" value="Unassembled WGS sequence"/>
</dbReference>
<evidence type="ECO:0000256" key="4">
    <source>
        <dbReference type="ARBA" id="ARBA00022905"/>
    </source>
</evidence>
<keyword evidence="5 8" id="KW-0560">Oxidoreductase</keyword>
<gene>
    <name evidence="8" type="primary">pqqE</name>
    <name evidence="10" type="ORF">BDD14_2421</name>
</gene>
<keyword evidence="7 8" id="KW-0411">Iron-sulfur</keyword>
<dbReference type="EMBL" id="SHKW01000001">
    <property type="protein sequence ID" value="RZU40932.1"/>
    <property type="molecule type" value="Genomic_DNA"/>
</dbReference>
<dbReference type="PANTHER" id="PTHR11228">
    <property type="entry name" value="RADICAL SAM DOMAIN PROTEIN"/>
    <property type="match status" value="1"/>
</dbReference>
<dbReference type="InterPro" id="IPR050377">
    <property type="entry name" value="Radical_SAM_PqqE_MftC-like"/>
</dbReference>
<feature type="binding site" evidence="8">
    <location>
        <position position="24"/>
    </location>
    <ligand>
        <name>[4Fe-4S] cluster</name>
        <dbReference type="ChEBI" id="CHEBI:49883"/>
        <note>4Fe-4S-S-AdoMet</note>
    </ligand>
</feature>
<keyword evidence="1 8" id="KW-0004">4Fe-4S</keyword>
<comment type="similarity">
    <text evidence="8">Belongs to the radical SAM superfamily. PqqE family.</text>
</comment>
<dbReference type="GO" id="GO:0018189">
    <property type="term" value="P:pyrroloquinoline quinone biosynthetic process"/>
    <property type="evidence" value="ECO:0007669"/>
    <property type="project" value="UniProtKB-UniRule"/>
</dbReference>
<comment type="cofactor">
    <cofactor evidence="8">
        <name>[4Fe-4S] cluster</name>
        <dbReference type="ChEBI" id="CHEBI:49883"/>
    </cofactor>
    <text evidence="8">Binds 1 [4Fe-4S] cluster. The cluster is coordinated with 3 cysteines and an exchangeable S-adenosyl-L-methionine.</text>
</comment>
<dbReference type="GO" id="GO:0051539">
    <property type="term" value="F:4 iron, 4 sulfur cluster binding"/>
    <property type="evidence" value="ECO:0007669"/>
    <property type="project" value="UniProtKB-KW"/>
</dbReference>